<dbReference type="PANTHER" id="PTHR23321">
    <property type="entry name" value="RIBOSOMAL PROTEIN S15, BACTERIAL AND ORGANELLAR"/>
    <property type="match status" value="1"/>
</dbReference>
<dbReference type="InterPro" id="IPR000589">
    <property type="entry name" value="Ribosomal_uS15"/>
</dbReference>
<evidence type="ECO:0000313" key="5">
    <source>
        <dbReference type="EMBL" id="RKP30286.1"/>
    </source>
</evidence>
<reference evidence="6" key="1">
    <citation type="journal article" date="2018" name="Nat. Microbiol.">
        <title>Leveraging single-cell genomics to expand the fungal tree of life.</title>
        <authorList>
            <person name="Ahrendt S.R."/>
            <person name="Quandt C.A."/>
            <person name="Ciobanu D."/>
            <person name="Clum A."/>
            <person name="Salamov A."/>
            <person name="Andreopoulos B."/>
            <person name="Cheng J.F."/>
            <person name="Woyke T."/>
            <person name="Pelin A."/>
            <person name="Henrissat B."/>
            <person name="Reynolds N.K."/>
            <person name="Benny G.L."/>
            <person name="Smith M.E."/>
            <person name="James T.Y."/>
            <person name="Grigoriev I.V."/>
        </authorList>
    </citation>
    <scope>NUCLEOTIDE SEQUENCE [LARGE SCALE GENOMIC DNA]</scope>
    <source>
        <strain evidence="6">Baker2002</strain>
    </source>
</reference>
<evidence type="ECO:0000313" key="6">
    <source>
        <dbReference type="Proteomes" id="UP000268321"/>
    </source>
</evidence>
<dbReference type="SUPFAM" id="SSF47060">
    <property type="entry name" value="S15/NS1 RNA-binding domain"/>
    <property type="match status" value="1"/>
</dbReference>
<comment type="similarity">
    <text evidence="1 4">Belongs to the universal ribosomal protein uS15 family.</text>
</comment>
<proteinExistence type="inferred from homology"/>
<organism evidence="5 6">
    <name type="scientific">Metschnikowia bicuspidata</name>
    <dbReference type="NCBI Taxonomy" id="27322"/>
    <lineage>
        <taxon>Eukaryota</taxon>
        <taxon>Fungi</taxon>
        <taxon>Dikarya</taxon>
        <taxon>Ascomycota</taxon>
        <taxon>Saccharomycotina</taxon>
        <taxon>Pichiomycetes</taxon>
        <taxon>Metschnikowiaceae</taxon>
        <taxon>Metschnikowia</taxon>
    </lineage>
</organism>
<gene>
    <name evidence="5" type="ORF">METBISCDRAFT_31051</name>
</gene>
<dbReference type="SMART" id="SM01387">
    <property type="entry name" value="Ribosomal_S15"/>
    <property type="match status" value="1"/>
</dbReference>
<dbReference type="Pfam" id="PF00312">
    <property type="entry name" value="Ribosomal_S15"/>
    <property type="match status" value="1"/>
</dbReference>
<protein>
    <submittedName>
        <fullName evidence="5">S15/NS1 RNA-binding domain-containing protein</fullName>
    </submittedName>
</protein>
<evidence type="ECO:0000256" key="4">
    <source>
        <dbReference type="RuleBase" id="RU003919"/>
    </source>
</evidence>
<dbReference type="Proteomes" id="UP000268321">
    <property type="component" value="Unassembled WGS sequence"/>
</dbReference>
<accession>A0A4P9ZBQ7</accession>
<dbReference type="GO" id="GO:0005737">
    <property type="term" value="C:cytoplasm"/>
    <property type="evidence" value="ECO:0007669"/>
    <property type="project" value="UniProtKB-ARBA"/>
</dbReference>
<dbReference type="GO" id="GO:1990904">
    <property type="term" value="C:ribonucleoprotein complex"/>
    <property type="evidence" value="ECO:0007669"/>
    <property type="project" value="UniProtKB-KW"/>
</dbReference>
<dbReference type="AlphaFoldDB" id="A0A4P9ZBQ7"/>
<sequence>MTSCRLAARQFVPSDATRSKKRSLKRKELRLRSQIVRDANSLKQYYIKNSPFSVDPVLGSKDCQFIKAMNEYLEEPTNLAYGYDRVEFEKLMYGAQKAMLDLSIGGENVTEKLVSIEEKKKRAVLTILHNKNAGNVDRRKRAIAFARKEFERFEGDTGSPEVQAAVSTVKIHFTMRNIVEAFKDKARIQRLREMVQGRQKILRYLKRNNPEKYYYAIEKLGLTDDVICNEFSMSKAYMDEYKMFGDRKQLRETPTMRKRMEKISDLERRVEEYRRLARENYVRINEGAV</sequence>
<dbReference type="PANTHER" id="PTHR23321:SF26">
    <property type="entry name" value="SMALL RIBOSOMAL SUBUNIT PROTEIN US15M"/>
    <property type="match status" value="1"/>
</dbReference>
<keyword evidence="6" id="KW-1185">Reference proteome</keyword>
<evidence type="ECO:0000256" key="1">
    <source>
        <dbReference type="ARBA" id="ARBA00008434"/>
    </source>
</evidence>
<keyword evidence="3 4" id="KW-0687">Ribonucleoprotein</keyword>
<dbReference type="Gene3D" id="1.10.287.10">
    <property type="entry name" value="S15/NS1, RNA-binding"/>
    <property type="match status" value="1"/>
</dbReference>
<evidence type="ECO:0000256" key="3">
    <source>
        <dbReference type="ARBA" id="ARBA00023274"/>
    </source>
</evidence>
<dbReference type="GO" id="GO:0003735">
    <property type="term" value="F:structural constituent of ribosome"/>
    <property type="evidence" value="ECO:0007669"/>
    <property type="project" value="InterPro"/>
</dbReference>
<dbReference type="GO" id="GO:0006412">
    <property type="term" value="P:translation"/>
    <property type="evidence" value="ECO:0007669"/>
    <property type="project" value="InterPro"/>
</dbReference>
<keyword evidence="2 4" id="KW-0689">Ribosomal protein</keyword>
<evidence type="ECO:0000256" key="2">
    <source>
        <dbReference type="ARBA" id="ARBA00022980"/>
    </source>
</evidence>
<dbReference type="CDD" id="cd00353">
    <property type="entry name" value="Ribosomal_S15p_S13e"/>
    <property type="match status" value="1"/>
</dbReference>
<dbReference type="GO" id="GO:0005840">
    <property type="term" value="C:ribosome"/>
    <property type="evidence" value="ECO:0007669"/>
    <property type="project" value="UniProtKB-KW"/>
</dbReference>
<name>A0A4P9ZBQ7_9ASCO</name>
<dbReference type="InterPro" id="IPR009068">
    <property type="entry name" value="uS15_NS1_RNA-bd_sf"/>
</dbReference>
<dbReference type="EMBL" id="ML004462">
    <property type="protein sequence ID" value="RKP30286.1"/>
    <property type="molecule type" value="Genomic_DNA"/>
</dbReference>
<dbReference type="OrthoDB" id="441444at2759"/>
<dbReference type="InterPro" id="IPR005290">
    <property type="entry name" value="Ribosomal_uS15_bac-type"/>
</dbReference>